<dbReference type="EMBL" id="JSZA02000040">
    <property type="protein sequence ID" value="KHD05684.1"/>
    <property type="molecule type" value="Genomic_DNA"/>
</dbReference>
<evidence type="ECO:0000256" key="1">
    <source>
        <dbReference type="SAM" id="Coils"/>
    </source>
</evidence>
<dbReference type="Proteomes" id="UP000030428">
    <property type="component" value="Unassembled WGS sequence"/>
</dbReference>
<keyword evidence="3" id="KW-1185">Reference proteome</keyword>
<dbReference type="AlphaFoldDB" id="A0A0A6P5Q6"/>
<gene>
    <name evidence="2" type="ORF">PN36_12760</name>
</gene>
<comment type="caution">
    <text evidence="2">The sequence shown here is derived from an EMBL/GenBank/DDBJ whole genome shotgun (WGS) entry which is preliminary data.</text>
</comment>
<accession>A0A0A6P5Q6</accession>
<keyword evidence="1" id="KW-0175">Coiled coil</keyword>
<organism evidence="2 3">
    <name type="scientific">Candidatus Thiomargarita nelsonii</name>
    <dbReference type="NCBI Taxonomy" id="1003181"/>
    <lineage>
        <taxon>Bacteria</taxon>
        <taxon>Pseudomonadati</taxon>
        <taxon>Pseudomonadota</taxon>
        <taxon>Gammaproteobacteria</taxon>
        <taxon>Thiotrichales</taxon>
        <taxon>Thiotrichaceae</taxon>
        <taxon>Thiomargarita</taxon>
    </lineage>
</organism>
<name>A0A0A6P5Q6_9GAMM</name>
<evidence type="ECO:0000313" key="3">
    <source>
        <dbReference type="Proteomes" id="UP000030428"/>
    </source>
</evidence>
<evidence type="ECO:0000313" key="2">
    <source>
        <dbReference type="EMBL" id="KHD05684.1"/>
    </source>
</evidence>
<sequence length="342" mass="38905">MMNDPILKTIENIVHLHDGVAESSHPNTLNVLLPDNIAKRLDTPEDVTFTTTAEFRDGFFVTYNSEILKKFETLLAKKGAVASYGVKYDGYLKTSGFDKTVAQALTPLNGLIRVQEAKAQLTPYLFCNVASIGRADENRLGMVSFLINAKTGVAPIDIGDALVWETDRIAATSDISLPFDALSRLIEKRAAVLIEQKLEKWRKSLSRKQQRDEDRLTSYYGIIIQEIKEKIKKKNLQNEDKQRELARIEATKMESKRKLTDIRERYALKVEAQLHSALIIQLPTVHIACELVRKKRRRAITVIWNPFSKQIEPLRCEKSDVPVSSFYLSNDEVKIIAAECWQ</sequence>
<reference evidence="2 3" key="1">
    <citation type="journal article" date="2016" name="Front. Microbiol.">
        <title>Single-Cell (Meta-)Genomics of a Dimorphic Candidatus Thiomargarita nelsonii Reveals Genomic Plasticity.</title>
        <authorList>
            <person name="Flood B.E."/>
            <person name="Fliss P."/>
            <person name="Jones D.S."/>
            <person name="Dick G.J."/>
            <person name="Jain S."/>
            <person name="Kaster A.K."/>
            <person name="Winkel M."/>
            <person name="Mussmann M."/>
            <person name="Bailey J."/>
        </authorList>
    </citation>
    <scope>NUCLEOTIDE SEQUENCE [LARGE SCALE GENOMIC DNA]</scope>
    <source>
        <strain evidence="2">Hydrate Ridge</strain>
    </source>
</reference>
<proteinExistence type="predicted"/>
<feature type="coiled-coil region" evidence="1">
    <location>
        <begin position="224"/>
        <end position="265"/>
    </location>
</feature>
<protein>
    <submittedName>
        <fullName evidence="2">Uncharacterized protein</fullName>
    </submittedName>
</protein>